<keyword evidence="3 5" id="KW-1133">Transmembrane helix</keyword>
<dbReference type="InterPro" id="IPR043504">
    <property type="entry name" value="Peptidase_S1_PA_chymotrypsin"/>
</dbReference>
<dbReference type="GO" id="GO:0004252">
    <property type="term" value="F:serine-type endopeptidase activity"/>
    <property type="evidence" value="ECO:0007669"/>
    <property type="project" value="InterPro"/>
</dbReference>
<dbReference type="Pfam" id="PF02674">
    <property type="entry name" value="Colicin_V"/>
    <property type="match status" value="1"/>
</dbReference>
<accession>A0A1I2N4X7</accession>
<feature type="transmembrane region" description="Helical" evidence="5">
    <location>
        <begin position="65"/>
        <end position="88"/>
    </location>
</feature>
<dbReference type="InterPro" id="IPR003825">
    <property type="entry name" value="Colicin-V_CvpA"/>
</dbReference>
<reference evidence="7 8" key="1">
    <citation type="submission" date="2016-10" db="EMBL/GenBank/DDBJ databases">
        <authorList>
            <person name="de Groot N.N."/>
        </authorList>
    </citation>
    <scope>NUCLEOTIDE SEQUENCE [LARGE SCALE GENOMIC DNA]</scope>
    <source>
        <strain evidence="7 8">CPCC 202808</strain>
    </source>
</reference>
<evidence type="ECO:0000313" key="9">
    <source>
        <dbReference type="Proteomes" id="UP000533017"/>
    </source>
</evidence>
<dbReference type="PANTHER" id="PTHR43019:SF23">
    <property type="entry name" value="PROTEASE DO-LIKE 5, CHLOROPLASTIC"/>
    <property type="match status" value="1"/>
</dbReference>
<evidence type="ECO:0000256" key="2">
    <source>
        <dbReference type="ARBA" id="ARBA00022692"/>
    </source>
</evidence>
<evidence type="ECO:0000256" key="5">
    <source>
        <dbReference type="SAM" id="Phobius"/>
    </source>
</evidence>
<reference evidence="6 9" key="2">
    <citation type="submission" date="2020-07" db="EMBL/GenBank/DDBJ databases">
        <title>Sequencing the genomes of 1000 actinobacteria strains.</title>
        <authorList>
            <person name="Klenk H.-P."/>
        </authorList>
    </citation>
    <scope>NUCLEOTIDE SEQUENCE [LARGE SCALE GENOMIC DNA]</scope>
    <source>
        <strain evidence="6 9">DSM 45117</strain>
    </source>
</reference>
<dbReference type="InterPro" id="IPR009003">
    <property type="entry name" value="Peptidase_S1_PA"/>
</dbReference>
<evidence type="ECO:0000313" key="8">
    <source>
        <dbReference type="Proteomes" id="UP000199052"/>
    </source>
</evidence>
<keyword evidence="6" id="KW-0378">Hydrolase</keyword>
<evidence type="ECO:0000256" key="3">
    <source>
        <dbReference type="ARBA" id="ARBA00022989"/>
    </source>
</evidence>
<keyword evidence="2 5" id="KW-0812">Transmembrane</keyword>
<evidence type="ECO:0000256" key="4">
    <source>
        <dbReference type="ARBA" id="ARBA00023136"/>
    </source>
</evidence>
<feature type="transmembrane region" description="Helical" evidence="5">
    <location>
        <begin position="29"/>
        <end position="53"/>
    </location>
</feature>
<dbReference type="SUPFAM" id="SSF103473">
    <property type="entry name" value="MFS general substrate transporter"/>
    <property type="match status" value="1"/>
</dbReference>
<dbReference type="Proteomes" id="UP000533017">
    <property type="component" value="Unassembled WGS sequence"/>
</dbReference>
<dbReference type="STRING" id="504797.SAMN05421678_103118"/>
<dbReference type="Proteomes" id="UP000199052">
    <property type="component" value="Unassembled WGS sequence"/>
</dbReference>
<protein>
    <submittedName>
        <fullName evidence="7">Colicin V production protein</fullName>
    </submittedName>
    <submittedName>
        <fullName evidence="6">S1-C subfamily serine protease</fullName>
    </submittedName>
</protein>
<dbReference type="EMBL" id="JACBZA010000001">
    <property type="protein sequence ID" value="NYH85777.1"/>
    <property type="molecule type" value="Genomic_DNA"/>
</dbReference>
<dbReference type="InterPro" id="IPR001940">
    <property type="entry name" value="Peptidase_S1C"/>
</dbReference>
<organism evidence="7 8">
    <name type="scientific">Actinopolymorpha cephalotaxi</name>
    <dbReference type="NCBI Taxonomy" id="504797"/>
    <lineage>
        <taxon>Bacteria</taxon>
        <taxon>Bacillati</taxon>
        <taxon>Actinomycetota</taxon>
        <taxon>Actinomycetes</taxon>
        <taxon>Propionibacteriales</taxon>
        <taxon>Actinopolymorphaceae</taxon>
        <taxon>Actinopolymorpha</taxon>
    </lineage>
</organism>
<dbReference type="GO" id="GO:0016020">
    <property type="term" value="C:membrane"/>
    <property type="evidence" value="ECO:0007669"/>
    <property type="project" value="UniProtKB-SubCell"/>
</dbReference>
<evidence type="ECO:0000313" key="7">
    <source>
        <dbReference type="EMBL" id="SFF96451.1"/>
    </source>
</evidence>
<dbReference type="InterPro" id="IPR036259">
    <property type="entry name" value="MFS_trans_sf"/>
</dbReference>
<dbReference type="Gene3D" id="2.40.10.10">
    <property type="entry name" value="Trypsin-like serine proteases"/>
    <property type="match status" value="2"/>
</dbReference>
<comment type="subcellular location">
    <subcellularLocation>
        <location evidence="1">Membrane</location>
        <topology evidence="1">Multi-pass membrane protein</topology>
    </subcellularLocation>
</comment>
<dbReference type="GO" id="GO:0006508">
    <property type="term" value="P:proteolysis"/>
    <property type="evidence" value="ECO:0007669"/>
    <property type="project" value="UniProtKB-KW"/>
</dbReference>
<gene>
    <name evidence="6" type="ORF">FHR37_004628</name>
    <name evidence="7" type="ORF">SAMN05421678_103118</name>
</gene>
<dbReference type="SUPFAM" id="SSF50494">
    <property type="entry name" value="Trypsin-like serine proteases"/>
    <property type="match status" value="1"/>
</dbReference>
<feature type="transmembrane region" description="Helical" evidence="5">
    <location>
        <begin position="100"/>
        <end position="121"/>
    </location>
</feature>
<dbReference type="NCBIfam" id="NF033740">
    <property type="entry name" value="MarP_fam_protase"/>
    <property type="match status" value="1"/>
</dbReference>
<sequence>MNLMGLNALDLILIVAAICYGISGYRQGFLIGALGVAGLIGGGVAGAWLAPIVLDKYEPGMRVSLVALGIVLAGAFLGQALGAALGAALRSHVTWRPAHLVDATAGAALSVAAMLVVAWILGSAVANARFGDISTTVRSSKVLATVDEIVPPFGSQAVQAFGRVVDPSLFPRYLAPFEAERIAPAQPPAAGVLRDPDIVRAGRSVVRVTGVALECSRSLEGSGFVYAPGRVMTNAHVVAGVSAPRVETREGRRYDARVVSYDPERDVAVLAVPDLPLDPVPLDEGAKPGDEGAVLGYPGNGPFTAGAARVRSEQPLRGPDIYGDQQVTRDVFSLYAKVRPGNSGGPLISPEGTATGLVFAASVEDGSTGYALTAQEVAGNARAGVNATEPVSTGGCS</sequence>
<keyword evidence="9" id="KW-1185">Reference proteome</keyword>
<keyword evidence="6" id="KW-0645">Protease</keyword>
<evidence type="ECO:0000256" key="1">
    <source>
        <dbReference type="ARBA" id="ARBA00004141"/>
    </source>
</evidence>
<dbReference type="InterPro" id="IPR047680">
    <property type="entry name" value="MarP-like"/>
</dbReference>
<proteinExistence type="predicted"/>
<dbReference type="EMBL" id="FOOI01000003">
    <property type="protein sequence ID" value="SFF96451.1"/>
    <property type="molecule type" value="Genomic_DNA"/>
</dbReference>
<dbReference type="AlphaFoldDB" id="A0A1I2N4X7"/>
<keyword evidence="4 5" id="KW-0472">Membrane</keyword>
<evidence type="ECO:0000313" key="6">
    <source>
        <dbReference type="EMBL" id="NYH85777.1"/>
    </source>
</evidence>
<feature type="transmembrane region" description="Helical" evidence="5">
    <location>
        <begin position="6"/>
        <end position="22"/>
    </location>
</feature>
<name>A0A1I2N4X7_9ACTN</name>
<dbReference type="PANTHER" id="PTHR43019">
    <property type="entry name" value="SERINE ENDOPROTEASE DEGS"/>
    <property type="match status" value="1"/>
</dbReference>
<dbReference type="Pfam" id="PF13365">
    <property type="entry name" value="Trypsin_2"/>
    <property type="match status" value="1"/>
</dbReference>
<dbReference type="PRINTS" id="PR00834">
    <property type="entry name" value="PROTEASES2C"/>
</dbReference>
<dbReference type="GO" id="GO:0009403">
    <property type="term" value="P:toxin biosynthetic process"/>
    <property type="evidence" value="ECO:0007669"/>
    <property type="project" value="InterPro"/>
</dbReference>